<name>A0A1H8X0W1_9FIRM</name>
<dbReference type="AlphaFoldDB" id="A0A1H8X0W1"/>
<dbReference type="Proteomes" id="UP000198847">
    <property type="component" value="Unassembled WGS sequence"/>
</dbReference>
<dbReference type="STRING" id="112903.SAMN04490178_11959"/>
<accession>A0A1H8X0W1</accession>
<dbReference type="RefSeq" id="WP_177173609.1">
    <property type="nucleotide sequence ID" value="NZ_FODY01000019.1"/>
</dbReference>
<protein>
    <submittedName>
        <fullName evidence="2">Sugar phosphate isomerase/epimerase</fullName>
    </submittedName>
</protein>
<evidence type="ECO:0000259" key="1">
    <source>
        <dbReference type="Pfam" id="PF01261"/>
    </source>
</evidence>
<dbReference type="PANTHER" id="PTHR12110">
    <property type="entry name" value="HYDROXYPYRUVATE ISOMERASE"/>
    <property type="match status" value="1"/>
</dbReference>
<organism evidence="2 3">
    <name type="scientific">Propionispora vibrioides</name>
    <dbReference type="NCBI Taxonomy" id="112903"/>
    <lineage>
        <taxon>Bacteria</taxon>
        <taxon>Bacillati</taxon>
        <taxon>Bacillota</taxon>
        <taxon>Negativicutes</taxon>
        <taxon>Selenomonadales</taxon>
        <taxon>Sporomusaceae</taxon>
        <taxon>Propionispora</taxon>
    </lineage>
</organism>
<proteinExistence type="predicted"/>
<dbReference type="GO" id="GO:0016853">
    <property type="term" value="F:isomerase activity"/>
    <property type="evidence" value="ECO:0007669"/>
    <property type="project" value="UniProtKB-KW"/>
</dbReference>
<dbReference type="Gene3D" id="3.20.20.150">
    <property type="entry name" value="Divalent-metal-dependent TIM barrel enzymes"/>
    <property type="match status" value="1"/>
</dbReference>
<dbReference type="EMBL" id="FODY01000019">
    <property type="protein sequence ID" value="SEP33600.1"/>
    <property type="molecule type" value="Genomic_DNA"/>
</dbReference>
<keyword evidence="2" id="KW-0413">Isomerase</keyword>
<dbReference type="InterPro" id="IPR036237">
    <property type="entry name" value="Xyl_isomerase-like_sf"/>
</dbReference>
<gene>
    <name evidence="2" type="ORF">SAMN04490178_11959</name>
</gene>
<dbReference type="InterPro" id="IPR050312">
    <property type="entry name" value="IolE/XylAMocC-like"/>
</dbReference>
<dbReference type="SUPFAM" id="SSF51658">
    <property type="entry name" value="Xylose isomerase-like"/>
    <property type="match status" value="1"/>
</dbReference>
<keyword evidence="3" id="KW-1185">Reference proteome</keyword>
<dbReference type="Pfam" id="PF01261">
    <property type="entry name" value="AP_endonuc_2"/>
    <property type="match status" value="1"/>
</dbReference>
<evidence type="ECO:0000313" key="2">
    <source>
        <dbReference type="EMBL" id="SEP33600.1"/>
    </source>
</evidence>
<dbReference type="InterPro" id="IPR013022">
    <property type="entry name" value="Xyl_isomerase-like_TIM-brl"/>
</dbReference>
<reference evidence="2 3" key="1">
    <citation type="submission" date="2016-10" db="EMBL/GenBank/DDBJ databases">
        <authorList>
            <person name="de Groot N.N."/>
        </authorList>
    </citation>
    <scope>NUCLEOTIDE SEQUENCE [LARGE SCALE GENOMIC DNA]</scope>
    <source>
        <strain evidence="2 3">DSM 13305</strain>
    </source>
</reference>
<sequence>MELGIFSRTYEVQNIKEIYNRMKTHALRITQFNLSSAGLPTLPEKLDEQKIMEIKELSRQYGIQLVALSGTFNMISPDESIRQQSCKQFETQCKIAKLLDIPIVTLCTGSRNPDSQWHWHDDNRKPEAWDDLRRSTETILRYAEDNGIILGVEPEVSNVVCTPKLARKYLDETGSEHLKIVMDGANLFRLSQVSEMEHVLREAFILLGKDIVLAHAKDFSVDKNLSFVPAGKGILDFKLYLQLLKQTGYDGPIVMHGLSEDQVPDSRDFLKGVLAYV</sequence>
<feature type="domain" description="Xylose isomerase-like TIM barrel" evidence="1">
    <location>
        <begin position="44"/>
        <end position="271"/>
    </location>
</feature>
<evidence type="ECO:0000313" key="3">
    <source>
        <dbReference type="Proteomes" id="UP000198847"/>
    </source>
</evidence>